<dbReference type="Proteomes" id="UP000623301">
    <property type="component" value="Unassembled WGS sequence"/>
</dbReference>
<gene>
    <name evidence="4" type="ORF">JBL43_09195</name>
</gene>
<keyword evidence="1" id="KW-0378">Hydrolase</keyword>
<dbReference type="PANTHER" id="PTHR42776:SF27">
    <property type="entry name" value="DIPEPTIDYL PEPTIDASE FAMILY MEMBER 6"/>
    <property type="match status" value="1"/>
</dbReference>
<organism evidence="4 5">
    <name type="scientific">Aureibaculum flavum</name>
    <dbReference type="NCBI Taxonomy" id="2795986"/>
    <lineage>
        <taxon>Bacteria</taxon>
        <taxon>Pseudomonadati</taxon>
        <taxon>Bacteroidota</taxon>
        <taxon>Flavobacteriia</taxon>
        <taxon>Flavobacteriales</taxon>
        <taxon>Flavobacteriaceae</taxon>
        <taxon>Aureibaculum</taxon>
    </lineage>
</organism>
<proteinExistence type="predicted"/>
<dbReference type="Pfam" id="PF00326">
    <property type="entry name" value="Peptidase_S9"/>
    <property type="match status" value="1"/>
</dbReference>
<dbReference type="Gene3D" id="3.40.50.1820">
    <property type="entry name" value="alpha/beta hydrolase"/>
    <property type="match status" value="1"/>
</dbReference>
<dbReference type="InterPro" id="IPR001375">
    <property type="entry name" value="Peptidase_S9_cat"/>
</dbReference>
<feature type="signal peptide" evidence="2">
    <location>
        <begin position="1"/>
        <end position="25"/>
    </location>
</feature>
<reference evidence="4 5" key="1">
    <citation type="submission" date="2020-12" db="EMBL/GenBank/DDBJ databases">
        <title>Aureibaculum luteum sp. nov. and Aureibaculum flavum sp. nov., novel members of the family Flavobacteriaceae isolated from Antarctic intertidal sediments.</title>
        <authorList>
            <person name="He X."/>
            <person name="Zhang X."/>
        </authorList>
    </citation>
    <scope>NUCLEOTIDE SEQUENCE [LARGE SCALE GENOMIC DNA]</scope>
    <source>
        <strain evidence="4 5">A20</strain>
    </source>
</reference>
<evidence type="ECO:0000256" key="2">
    <source>
        <dbReference type="SAM" id="SignalP"/>
    </source>
</evidence>
<evidence type="ECO:0000259" key="3">
    <source>
        <dbReference type="Pfam" id="PF00326"/>
    </source>
</evidence>
<dbReference type="SUPFAM" id="SSF53474">
    <property type="entry name" value="alpha/beta-Hydrolases"/>
    <property type="match status" value="1"/>
</dbReference>
<feature type="domain" description="Peptidase S9 prolyl oligopeptidase catalytic" evidence="3">
    <location>
        <begin position="707"/>
        <end position="884"/>
    </location>
</feature>
<dbReference type="RefSeq" id="WP_198841159.1">
    <property type="nucleotide sequence ID" value="NZ_JAEHFJ010000004.1"/>
</dbReference>
<evidence type="ECO:0000256" key="1">
    <source>
        <dbReference type="ARBA" id="ARBA00022801"/>
    </source>
</evidence>
<dbReference type="SUPFAM" id="SSF82171">
    <property type="entry name" value="DPP6 N-terminal domain-like"/>
    <property type="match status" value="2"/>
</dbReference>
<dbReference type="InterPro" id="IPR029058">
    <property type="entry name" value="AB_hydrolase_fold"/>
</dbReference>
<protein>
    <submittedName>
        <fullName evidence="4">S9 family peptidase</fullName>
    </submittedName>
</protein>
<evidence type="ECO:0000313" key="4">
    <source>
        <dbReference type="EMBL" id="MBJ2174411.1"/>
    </source>
</evidence>
<accession>A0ABS0WR59</accession>
<sequence length="912" mass="103147">MRTLNHQRTYSLFLGLLMCSLVSFGQTQKPLTLDDYAQWNKITNTAISPNGNWVTFSYVPNEGDATLHIKKTEGDTLRTAINGKNITFAPNSKWVAYLVDPAKKEADKLKKAKKPVLSDLQILNLENNEVSEVKNVKGYHFSKTSEFIAIQKNPMDKKADHKGSDVLLKDLNKDITLNIGNVASYAFSKEGTLFSYVVDANEDDGNGLFLIDLNTLRTYPLHTGKFTYAQMTWNKKGDRLAALFGTKIDTLVERENKLFYTSKLSSGITTTITPNIYSPEGDSNFPKQLTISNYGNLTWNEAGTQITFGVKAQKDVIKKDDLLKADVDVWHYKDERIQSRQAVQAKRDEKATYTAVLNLENKKFIPLENEEMPNVNVSKKSDWAVGSVDTLYRKDVNIVRGYTDLYSINTKTGAKKLIAKRVLRNMGMSPNGEWALFSKDGAVMGYHFAKGTLSNLTERTGINFANEDYDIPVEKPTYGIAGWSKNGETLLLNHKFDIWSISLNSEAASNLTQGLGTEGKIRFRLLQLDPEEETFDLSKPLLLYAFGDRTKKSGYYELTVGKKPKVLRYEDKMTGRIIKAKDTDNIIFTQQTFVDFPDYWTSNLAFKRPKKITNANPQQADFKWSKRVLVDYTDERGNELQATLALPADYDASKKYPMIVYFYEKMSNRHHQYSMPTYDDRPHMSTYASNGYLVLMPDIVFDEGLPGSSALDDVTSAAKEVIKLGYADPDHIGLQGHSWGGYESSFIVTQTDMFATVVTGAPLTNLVSMYNIAYKRSGSLNGPILEWSQGRMGVSPYENLELYQSQSPVHHAKNINTPFLILHGTSDGAVDWNQGLEFYSAARRLGKEVILLSYPNEPHHLAKEENQKDFQIRMKQYFDYYLKDSEAPLWIKEGIKHADKKRVGPEVLKKGE</sequence>
<evidence type="ECO:0000313" key="5">
    <source>
        <dbReference type="Proteomes" id="UP000623301"/>
    </source>
</evidence>
<keyword evidence="2" id="KW-0732">Signal</keyword>
<dbReference type="EMBL" id="JAEHFJ010000004">
    <property type="protein sequence ID" value="MBJ2174411.1"/>
    <property type="molecule type" value="Genomic_DNA"/>
</dbReference>
<dbReference type="PANTHER" id="PTHR42776">
    <property type="entry name" value="SERINE PEPTIDASE S9 FAMILY MEMBER"/>
    <property type="match status" value="1"/>
</dbReference>
<keyword evidence="5" id="KW-1185">Reference proteome</keyword>
<comment type="caution">
    <text evidence="4">The sequence shown here is derived from an EMBL/GenBank/DDBJ whole genome shotgun (WGS) entry which is preliminary data.</text>
</comment>
<feature type="chain" id="PRO_5046856795" evidence="2">
    <location>
        <begin position="26"/>
        <end position="912"/>
    </location>
</feature>
<name>A0ABS0WR59_9FLAO</name>